<sequence length="370" mass="40403">MPRRPDAIRTPNHALREARRRLPSPHRAGQPPSRTEFAELVNQALRALYPDRNLNSLAVDSRWVGKLERGEHRWPCQERRAALRQVTGARTDAGIGLYSPRLLADGPAPPVREPRRVDIAAANPARRYNYWLGGKDHFAADRESGDAIARVFPTVVTAARENRAFLRRGVRHLAESGIRQFLDVGAGLPAAENTHEVAQAVAPDCRVVYVDNDPVVMAHARALLAGDPEGRIVCLEADLHDPQAIIARSGLDLSRPVGLLLVAVLHFVHDDEVATTVVKELVSALPSGSFLVLSHGTLDFAGERAAAAFEELVRCGQADMRPRPRARVAEFLDGLRTLEPGLVPVSQWRPERPGPGAGEVANYGAVARLP</sequence>
<dbReference type="SUPFAM" id="SSF53335">
    <property type="entry name" value="S-adenosyl-L-methionine-dependent methyltransferases"/>
    <property type="match status" value="1"/>
</dbReference>
<dbReference type="GO" id="GO:0008168">
    <property type="term" value="F:methyltransferase activity"/>
    <property type="evidence" value="ECO:0007669"/>
    <property type="project" value="UniProtKB-KW"/>
</dbReference>
<keyword evidence="2" id="KW-0808">Transferase</keyword>
<feature type="region of interest" description="Disordered" evidence="1">
    <location>
        <begin position="1"/>
        <end position="34"/>
    </location>
</feature>
<dbReference type="EC" id="2.1.1.-" evidence="2"/>
<accession>A0ABT6WM59</accession>
<gene>
    <name evidence="2" type="ORF">QLQ12_19585</name>
</gene>
<evidence type="ECO:0000256" key="1">
    <source>
        <dbReference type="SAM" id="MobiDB-lite"/>
    </source>
</evidence>
<reference evidence="2 3" key="1">
    <citation type="submission" date="2023-05" db="EMBL/GenBank/DDBJ databases">
        <title>Actinoplanes sp. NEAU-A12 genome sequencing.</title>
        <authorList>
            <person name="Wang Z.-S."/>
        </authorList>
    </citation>
    <scope>NUCLEOTIDE SEQUENCE [LARGE SCALE GENOMIC DNA]</scope>
    <source>
        <strain evidence="2 3">NEAU-A12</strain>
    </source>
</reference>
<comment type="caution">
    <text evidence="2">The sequence shown here is derived from an EMBL/GenBank/DDBJ whole genome shotgun (WGS) entry which is preliminary data.</text>
</comment>
<protein>
    <submittedName>
        <fullName evidence="2">SAM-dependent methyltransferase</fullName>
        <ecNumber evidence="2">2.1.1.-</ecNumber>
    </submittedName>
</protein>
<dbReference type="CDD" id="cd02440">
    <property type="entry name" value="AdoMet_MTases"/>
    <property type="match status" value="1"/>
</dbReference>
<keyword evidence="2" id="KW-0489">Methyltransferase</keyword>
<dbReference type="InterPro" id="IPR006764">
    <property type="entry name" value="SAM_dep_MeTrfase_SAV2177_type"/>
</dbReference>
<organism evidence="2 3">
    <name type="scientific">Actinoplanes sandaracinus</name>
    <dbReference type="NCBI Taxonomy" id="3045177"/>
    <lineage>
        <taxon>Bacteria</taxon>
        <taxon>Bacillati</taxon>
        <taxon>Actinomycetota</taxon>
        <taxon>Actinomycetes</taxon>
        <taxon>Micromonosporales</taxon>
        <taxon>Micromonosporaceae</taxon>
        <taxon>Actinoplanes</taxon>
    </lineage>
</organism>
<evidence type="ECO:0000313" key="3">
    <source>
        <dbReference type="Proteomes" id="UP001241758"/>
    </source>
</evidence>
<evidence type="ECO:0000313" key="2">
    <source>
        <dbReference type="EMBL" id="MDI6100817.1"/>
    </source>
</evidence>
<dbReference type="Pfam" id="PF04672">
    <property type="entry name" value="Methyltransf_19"/>
    <property type="match status" value="1"/>
</dbReference>
<dbReference type="Gene3D" id="3.40.50.150">
    <property type="entry name" value="Vaccinia Virus protein VP39"/>
    <property type="match status" value="1"/>
</dbReference>
<dbReference type="InterPro" id="IPR029063">
    <property type="entry name" value="SAM-dependent_MTases_sf"/>
</dbReference>
<dbReference type="EMBL" id="JASCTH010000012">
    <property type="protein sequence ID" value="MDI6100817.1"/>
    <property type="molecule type" value="Genomic_DNA"/>
</dbReference>
<dbReference type="RefSeq" id="WP_282761649.1">
    <property type="nucleotide sequence ID" value="NZ_JASCTH010000012.1"/>
</dbReference>
<name>A0ABT6WM59_9ACTN</name>
<proteinExistence type="predicted"/>
<keyword evidence="3" id="KW-1185">Reference proteome</keyword>
<dbReference type="GO" id="GO:0032259">
    <property type="term" value="P:methylation"/>
    <property type="evidence" value="ECO:0007669"/>
    <property type="project" value="UniProtKB-KW"/>
</dbReference>
<dbReference type="Proteomes" id="UP001241758">
    <property type="component" value="Unassembled WGS sequence"/>
</dbReference>